<evidence type="ECO:0000313" key="1">
    <source>
        <dbReference type="EMBL" id="SDA93276.1"/>
    </source>
</evidence>
<evidence type="ECO:0000313" key="2">
    <source>
        <dbReference type="Proteomes" id="UP000198756"/>
    </source>
</evidence>
<gene>
    <name evidence="1" type="ORF">SAMN03080617_03696</name>
</gene>
<sequence length="83" mass="9740">MFEGLKYPKSLDEAQFNSWMEAGRASPISYCYLLIFWDELDEKYLPGFAIRRSEIEEHEKYGYSPARQLLVAAYDLYSESRVG</sequence>
<proteinExistence type="predicted"/>
<dbReference type="OrthoDB" id="826073at2"/>
<organism evidence="1 2">
    <name type="scientific">Algoriphagus alkaliphilus</name>
    <dbReference type="NCBI Taxonomy" id="279824"/>
    <lineage>
        <taxon>Bacteria</taxon>
        <taxon>Pseudomonadati</taxon>
        <taxon>Bacteroidota</taxon>
        <taxon>Cytophagia</taxon>
        <taxon>Cytophagales</taxon>
        <taxon>Cyclobacteriaceae</taxon>
        <taxon>Algoriphagus</taxon>
    </lineage>
</organism>
<dbReference type="Proteomes" id="UP000198756">
    <property type="component" value="Unassembled WGS sequence"/>
</dbReference>
<accession>A0A1G5ZFE5</accession>
<dbReference type="AlphaFoldDB" id="A0A1G5ZFE5"/>
<dbReference type="EMBL" id="FMXE01000035">
    <property type="protein sequence ID" value="SDA93276.1"/>
    <property type="molecule type" value="Genomic_DNA"/>
</dbReference>
<dbReference type="RefSeq" id="WP_092733353.1">
    <property type="nucleotide sequence ID" value="NZ_FMXE01000035.1"/>
</dbReference>
<protein>
    <submittedName>
        <fullName evidence="1">Uncharacterized protein</fullName>
    </submittedName>
</protein>
<reference evidence="2" key="1">
    <citation type="submission" date="2016-10" db="EMBL/GenBank/DDBJ databases">
        <authorList>
            <person name="Varghese N."/>
            <person name="Submissions S."/>
        </authorList>
    </citation>
    <scope>NUCLEOTIDE SEQUENCE [LARGE SCALE GENOMIC DNA]</scope>
    <source>
        <strain evidence="2">DSM 22703</strain>
    </source>
</reference>
<name>A0A1G5ZFE5_9BACT</name>
<keyword evidence="2" id="KW-1185">Reference proteome</keyword>